<gene>
    <name evidence="2" type="ORF">CIRG_02373</name>
</gene>
<protein>
    <submittedName>
        <fullName evidence="2">Uncharacterized protein</fullName>
    </submittedName>
</protein>
<evidence type="ECO:0000313" key="2">
    <source>
        <dbReference type="EMBL" id="KMP02681.1"/>
    </source>
</evidence>
<evidence type="ECO:0000256" key="1">
    <source>
        <dbReference type="SAM" id="MobiDB-lite"/>
    </source>
</evidence>
<sequence>MFLNAYKLFGINRQKNNNYIFAKSFLTKQELIWDEMLRSRESLLLLILLISFMEDTSNGNKCTLQYSDIGTLNDSILRLVDIKNINLKHIHNLTNKISDVDRDNRDNRNNEANRDNKDNRDDEDNKDNGKEQFSCS</sequence>
<proteinExistence type="predicted"/>
<reference evidence="3" key="1">
    <citation type="journal article" date="2010" name="Genome Res.">
        <title>Population genomic sequencing of Coccidioides fungi reveals recent hybridization and transposon control.</title>
        <authorList>
            <person name="Neafsey D.E."/>
            <person name="Barker B.M."/>
            <person name="Sharpton T.J."/>
            <person name="Stajich J.E."/>
            <person name="Park D.J."/>
            <person name="Whiston E."/>
            <person name="Hung C.-Y."/>
            <person name="McMahan C."/>
            <person name="White J."/>
            <person name="Sykes S."/>
            <person name="Heiman D."/>
            <person name="Young S."/>
            <person name="Zeng Q."/>
            <person name="Abouelleil A."/>
            <person name="Aftuck L."/>
            <person name="Bessette D."/>
            <person name="Brown A."/>
            <person name="FitzGerald M."/>
            <person name="Lui A."/>
            <person name="Macdonald J.P."/>
            <person name="Priest M."/>
            <person name="Orbach M.J."/>
            <person name="Galgiani J.N."/>
            <person name="Kirkland T.N."/>
            <person name="Cole G.T."/>
            <person name="Birren B.W."/>
            <person name="Henn M.R."/>
            <person name="Taylor J.W."/>
            <person name="Rounsley S.D."/>
        </authorList>
    </citation>
    <scope>NUCLEOTIDE SEQUENCE [LARGE SCALE GENOMIC DNA]</scope>
    <source>
        <strain evidence="3">RMSCC 2394</strain>
    </source>
</reference>
<feature type="region of interest" description="Disordered" evidence="1">
    <location>
        <begin position="98"/>
        <end position="136"/>
    </location>
</feature>
<dbReference type="AlphaFoldDB" id="A0A0J6Y231"/>
<organism evidence="2 3">
    <name type="scientific">Coccidioides immitis RMSCC 2394</name>
    <dbReference type="NCBI Taxonomy" id="404692"/>
    <lineage>
        <taxon>Eukaryota</taxon>
        <taxon>Fungi</taxon>
        <taxon>Dikarya</taxon>
        <taxon>Ascomycota</taxon>
        <taxon>Pezizomycotina</taxon>
        <taxon>Eurotiomycetes</taxon>
        <taxon>Eurotiomycetidae</taxon>
        <taxon>Onygenales</taxon>
        <taxon>Onygenaceae</taxon>
        <taxon>Coccidioides</taxon>
    </lineage>
</organism>
<dbReference type="EMBL" id="DS028094">
    <property type="protein sequence ID" value="KMP02681.1"/>
    <property type="molecule type" value="Genomic_DNA"/>
</dbReference>
<accession>A0A0J6Y231</accession>
<name>A0A0J6Y231_COCIT</name>
<dbReference type="Proteomes" id="UP000054565">
    <property type="component" value="Unassembled WGS sequence"/>
</dbReference>
<evidence type="ECO:0000313" key="3">
    <source>
        <dbReference type="Proteomes" id="UP000054565"/>
    </source>
</evidence>
<feature type="compositionally biased region" description="Basic and acidic residues" evidence="1">
    <location>
        <begin position="98"/>
        <end position="120"/>
    </location>
</feature>